<evidence type="ECO:0000313" key="2">
    <source>
        <dbReference type="Proteomes" id="UP000077266"/>
    </source>
</evidence>
<protein>
    <submittedName>
        <fullName evidence="1">Uncharacterized protein</fullName>
    </submittedName>
</protein>
<sequence>MSAILLGSFLVAAAGLLITLFWSRTRNSGFDPWVTGPNFVGIYIDEEDQVIATQYSHYLDEQRVLTSGQLTWRADKASVELVSRAKSGFTPRVWDGVQSGSGQAFATLGLALQALVPVIDSVHKLRHVGLVLPSVLDDAARDSVVQVSQGILGSSVEVLSLGPAVALSLRLEAPHVQGPQATLVLAPSGSLTVLSRSLNRETRSASLGEARYFAPGAAANSALLLQLSWPSVQDVVQVINLNAAVRVDGASAPFVYNMSAVDAALGGAIAALRAEKSAGFIPHVRLVPPVSIVLGGALAHVLLGEFDKAVAVRIVPHVADQSRVRVQLMLGARPHPEDNVALGELVLERAAGSDESELILCATARWVQGDVRVLVQVIDAAGRQRVAAELPFRWSESSERHKVLENLSNDVHAHRAYDNAERERLNLVLARERGVSSVGTVDERIFLAPEQEL</sequence>
<organism evidence="1 2">
    <name type="scientific">Exidia glandulosa HHB12029</name>
    <dbReference type="NCBI Taxonomy" id="1314781"/>
    <lineage>
        <taxon>Eukaryota</taxon>
        <taxon>Fungi</taxon>
        <taxon>Dikarya</taxon>
        <taxon>Basidiomycota</taxon>
        <taxon>Agaricomycotina</taxon>
        <taxon>Agaricomycetes</taxon>
        <taxon>Auriculariales</taxon>
        <taxon>Exidiaceae</taxon>
        <taxon>Exidia</taxon>
    </lineage>
</organism>
<name>A0A165PQJ4_EXIGL</name>
<proteinExistence type="predicted"/>
<reference evidence="1 2" key="1">
    <citation type="journal article" date="2016" name="Mol. Biol. Evol.">
        <title>Comparative Genomics of Early-Diverging Mushroom-Forming Fungi Provides Insights into the Origins of Lignocellulose Decay Capabilities.</title>
        <authorList>
            <person name="Nagy L.G."/>
            <person name="Riley R."/>
            <person name="Tritt A."/>
            <person name="Adam C."/>
            <person name="Daum C."/>
            <person name="Floudas D."/>
            <person name="Sun H."/>
            <person name="Yadav J.S."/>
            <person name="Pangilinan J."/>
            <person name="Larsson K.H."/>
            <person name="Matsuura K."/>
            <person name="Barry K."/>
            <person name="Labutti K."/>
            <person name="Kuo R."/>
            <person name="Ohm R.A."/>
            <person name="Bhattacharya S.S."/>
            <person name="Shirouzu T."/>
            <person name="Yoshinaga Y."/>
            <person name="Martin F.M."/>
            <person name="Grigoriev I.V."/>
            <person name="Hibbett D.S."/>
        </authorList>
    </citation>
    <scope>NUCLEOTIDE SEQUENCE [LARGE SCALE GENOMIC DNA]</scope>
    <source>
        <strain evidence="1 2">HHB12029</strain>
    </source>
</reference>
<keyword evidence="2" id="KW-1185">Reference proteome</keyword>
<accession>A0A165PQJ4</accession>
<evidence type="ECO:0000313" key="1">
    <source>
        <dbReference type="EMBL" id="KZW02527.1"/>
    </source>
</evidence>
<dbReference type="Proteomes" id="UP000077266">
    <property type="component" value="Unassembled WGS sequence"/>
</dbReference>
<dbReference type="AlphaFoldDB" id="A0A165PQJ4"/>
<gene>
    <name evidence="1" type="ORF">EXIGLDRAFT_759656</name>
</gene>
<dbReference type="InParanoid" id="A0A165PQJ4"/>
<dbReference type="EMBL" id="KV425887">
    <property type="protein sequence ID" value="KZW02527.1"/>
    <property type="molecule type" value="Genomic_DNA"/>
</dbReference>